<keyword evidence="4" id="KW-1185">Reference proteome</keyword>
<dbReference type="Proteomes" id="UP001642409">
    <property type="component" value="Unassembled WGS sequence"/>
</dbReference>
<protein>
    <submittedName>
        <fullName evidence="3">Hypothetical_protein</fullName>
    </submittedName>
</protein>
<dbReference type="EMBL" id="CAXDID020000086">
    <property type="protein sequence ID" value="CAL6020576.1"/>
    <property type="molecule type" value="Genomic_DNA"/>
</dbReference>
<evidence type="ECO:0000313" key="3">
    <source>
        <dbReference type="EMBL" id="CAL6020576.1"/>
    </source>
</evidence>
<dbReference type="AlphaFoldDB" id="A0AA86Q8H9"/>
<comment type="caution">
    <text evidence="2">The sequence shown here is derived from an EMBL/GenBank/DDBJ whole genome shotgun (WGS) entry which is preliminary data.</text>
</comment>
<evidence type="ECO:0000256" key="1">
    <source>
        <dbReference type="SAM" id="MobiDB-lite"/>
    </source>
</evidence>
<evidence type="ECO:0000313" key="2">
    <source>
        <dbReference type="EMBL" id="CAI9953273.1"/>
    </source>
</evidence>
<name>A0AA86Q8H9_9EUKA</name>
<evidence type="ECO:0000313" key="4">
    <source>
        <dbReference type="Proteomes" id="UP001642409"/>
    </source>
</evidence>
<reference evidence="3 4" key="2">
    <citation type="submission" date="2024-07" db="EMBL/GenBank/DDBJ databases">
        <authorList>
            <person name="Akdeniz Z."/>
        </authorList>
    </citation>
    <scope>NUCLEOTIDE SEQUENCE [LARGE SCALE GENOMIC DNA]</scope>
</reference>
<accession>A0AA86Q8H9</accession>
<gene>
    <name evidence="3" type="ORF">HINF_LOCUS27597</name>
    <name evidence="2" type="ORF">HINF_LOCUS40918</name>
</gene>
<sequence length="108" mass="12390">MTKGMPSMSLQDWKAATASLIPQKRRWYDAGSSRQKVMQINMNNMKEFLQEIIKCSKICTVEVNNAQRTISVFTNPLVMHKQNNKTSKQTFDALKGLEHNTEPKTKSE</sequence>
<feature type="region of interest" description="Disordered" evidence="1">
    <location>
        <begin position="84"/>
        <end position="108"/>
    </location>
</feature>
<dbReference type="EMBL" id="CATOUU010000838">
    <property type="protein sequence ID" value="CAI9953273.1"/>
    <property type="molecule type" value="Genomic_DNA"/>
</dbReference>
<proteinExistence type="predicted"/>
<organism evidence="2">
    <name type="scientific">Hexamita inflata</name>
    <dbReference type="NCBI Taxonomy" id="28002"/>
    <lineage>
        <taxon>Eukaryota</taxon>
        <taxon>Metamonada</taxon>
        <taxon>Diplomonadida</taxon>
        <taxon>Hexamitidae</taxon>
        <taxon>Hexamitinae</taxon>
        <taxon>Hexamita</taxon>
    </lineage>
</organism>
<feature type="compositionally biased region" description="Basic and acidic residues" evidence="1">
    <location>
        <begin position="95"/>
        <end position="108"/>
    </location>
</feature>
<reference evidence="2" key="1">
    <citation type="submission" date="2023-06" db="EMBL/GenBank/DDBJ databases">
        <authorList>
            <person name="Kurt Z."/>
        </authorList>
    </citation>
    <scope>NUCLEOTIDE SEQUENCE</scope>
</reference>